<reference evidence="2" key="1">
    <citation type="journal article" date="2014" name="Int. J. Syst. Evol. Microbiol.">
        <title>Complete genome sequence of Corynebacterium casei LMG S-19264T (=DSM 44701T), isolated from a smear-ripened cheese.</title>
        <authorList>
            <consortium name="US DOE Joint Genome Institute (JGI-PGF)"/>
            <person name="Walter F."/>
            <person name="Albersmeier A."/>
            <person name="Kalinowski J."/>
            <person name="Ruckert C."/>
        </authorList>
    </citation>
    <scope>NUCLEOTIDE SEQUENCE</scope>
    <source>
        <strain evidence="2">JCM 3091</strain>
    </source>
</reference>
<dbReference type="GO" id="GO:0008703">
    <property type="term" value="F:5-amino-6-(5-phosphoribosylamino)uracil reductase activity"/>
    <property type="evidence" value="ECO:0007669"/>
    <property type="project" value="InterPro"/>
</dbReference>
<proteinExistence type="predicted"/>
<gene>
    <name evidence="2" type="ORF">GCM10010124_08190</name>
</gene>
<dbReference type="InterPro" id="IPR050765">
    <property type="entry name" value="Riboflavin_Biosynth_HTPR"/>
</dbReference>
<evidence type="ECO:0000313" key="2">
    <source>
        <dbReference type="EMBL" id="GGK18005.1"/>
    </source>
</evidence>
<comment type="caution">
    <text evidence="2">The sequence shown here is derived from an EMBL/GenBank/DDBJ whole genome shotgun (WGS) entry which is preliminary data.</text>
</comment>
<organism evidence="2 3">
    <name type="scientific">Pilimelia terevasa</name>
    <dbReference type="NCBI Taxonomy" id="53372"/>
    <lineage>
        <taxon>Bacteria</taxon>
        <taxon>Bacillati</taxon>
        <taxon>Actinomycetota</taxon>
        <taxon>Actinomycetes</taxon>
        <taxon>Micromonosporales</taxon>
        <taxon>Micromonosporaceae</taxon>
        <taxon>Pilimelia</taxon>
    </lineage>
</organism>
<dbReference type="PANTHER" id="PTHR38011:SF11">
    <property type="entry name" value="2,5-DIAMINO-6-RIBOSYLAMINO-4(3H)-PYRIMIDINONE 5'-PHOSPHATE REDUCTASE"/>
    <property type="match status" value="1"/>
</dbReference>
<evidence type="ECO:0000313" key="3">
    <source>
        <dbReference type="Proteomes" id="UP000662200"/>
    </source>
</evidence>
<evidence type="ECO:0000259" key="1">
    <source>
        <dbReference type="Pfam" id="PF01872"/>
    </source>
</evidence>
<dbReference type="PANTHER" id="PTHR38011">
    <property type="entry name" value="DIHYDROFOLATE REDUCTASE FAMILY PROTEIN (AFU_ORTHOLOGUE AFUA_8G06820)"/>
    <property type="match status" value="1"/>
</dbReference>
<dbReference type="Pfam" id="PF01872">
    <property type="entry name" value="RibD_C"/>
    <property type="match status" value="1"/>
</dbReference>
<accession>A0A8J3FFG3</accession>
<keyword evidence="3" id="KW-1185">Reference proteome</keyword>
<dbReference type="InterPro" id="IPR024072">
    <property type="entry name" value="DHFR-like_dom_sf"/>
</dbReference>
<feature type="domain" description="Bacterial bifunctional deaminase-reductase C-terminal" evidence="1">
    <location>
        <begin position="84"/>
        <end position="180"/>
    </location>
</feature>
<reference evidence="2" key="2">
    <citation type="submission" date="2020-09" db="EMBL/GenBank/DDBJ databases">
        <authorList>
            <person name="Sun Q."/>
            <person name="Ohkuma M."/>
        </authorList>
    </citation>
    <scope>NUCLEOTIDE SEQUENCE</scope>
    <source>
        <strain evidence="2">JCM 3091</strain>
    </source>
</reference>
<dbReference type="Proteomes" id="UP000662200">
    <property type="component" value="Unassembled WGS sequence"/>
</dbReference>
<dbReference type="GO" id="GO:0009231">
    <property type="term" value="P:riboflavin biosynthetic process"/>
    <property type="evidence" value="ECO:0007669"/>
    <property type="project" value="InterPro"/>
</dbReference>
<protein>
    <submittedName>
        <fullName evidence="2">Deaminase</fullName>
    </submittedName>
</protein>
<dbReference type="Gene3D" id="3.40.430.10">
    <property type="entry name" value="Dihydrofolate Reductase, subunit A"/>
    <property type="match status" value="1"/>
</dbReference>
<sequence length="189" mass="20167">MRTLTYVVGATIDGFIAGPAGEVDFFPVTDDVVAALVADYPETLPAHVRAALGVDPANQRFDTCVMGRGTYEVGLRDGIGNPYPHLRQYVLSRTLPRDTDPGVDIRADDPVALVRELKRESGLGIVLIGGGALARTLREEIDELVVKVYPVAAGSGVALFAGDFAPTRYALTSARPLEGGTVILSYRRP</sequence>
<dbReference type="SUPFAM" id="SSF53597">
    <property type="entry name" value="Dihydrofolate reductase-like"/>
    <property type="match status" value="1"/>
</dbReference>
<dbReference type="AlphaFoldDB" id="A0A8J3FFG3"/>
<dbReference type="InterPro" id="IPR002734">
    <property type="entry name" value="RibDG_C"/>
</dbReference>
<dbReference type="RefSeq" id="WP_189112814.1">
    <property type="nucleotide sequence ID" value="NZ_BMQC01000002.1"/>
</dbReference>
<dbReference type="EMBL" id="BMQC01000002">
    <property type="protein sequence ID" value="GGK18005.1"/>
    <property type="molecule type" value="Genomic_DNA"/>
</dbReference>
<name>A0A8J3FFG3_9ACTN</name>